<evidence type="ECO:0000313" key="1">
    <source>
        <dbReference type="EMBL" id="TWR30514.1"/>
    </source>
</evidence>
<reference evidence="1 2" key="1">
    <citation type="submission" date="2019-07" db="EMBL/GenBank/DDBJ databases">
        <authorList>
            <person name="Kim J."/>
        </authorList>
    </citation>
    <scope>NUCLEOTIDE SEQUENCE [LARGE SCALE GENOMIC DNA]</scope>
    <source>
        <strain evidence="2">dk17</strain>
    </source>
</reference>
<accession>A0A563UGM6</accession>
<keyword evidence="2" id="KW-1185">Reference proteome</keyword>
<proteinExistence type="predicted"/>
<dbReference type="InterPro" id="IPR026444">
    <property type="entry name" value="Secre_tail"/>
</dbReference>
<dbReference type="AlphaFoldDB" id="A0A563UGM6"/>
<gene>
    <name evidence="1" type="ORF">FPZ43_06130</name>
</gene>
<dbReference type="EMBL" id="VOEJ01000002">
    <property type="protein sequence ID" value="TWR30514.1"/>
    <property type="molecule type" value="Genomic_DNA"/>
</dbReference>
<protein>
    <submittedName>
        <fullName evidence="1">T9SS type A sorting domain-containing protein</fullName>
    </submittedName>
</protein>
<dbReference type="NCBIfam" id="TIGR04183">
    <property type="entry name" value="Por_Secre_tail"/>
    <property type="match status" value="1"/>
</dbReference>
<comment type="caution">
    <text evidence="1">The sequence shown here is derived from an EMBL/GenBank/DDBJ whole genome shotgun (WGS) entry which is preliminary data.</text>
</comment>
<evidence type="ECO:0000313" key="2">
    <source>
        <dbReference type="Proteomes" id="UP000320042"/>
    </source>
</evidence>
<dbReference type="OrthoDB" id="761796at2"/>
<organism evidence="1 2">
    <name type="scientific">Mucilaginibacter pallidiroseus</name>
    <dbReference type="NCBI Taxonomy" id="2599295"/>
    <lineage>
        <taxon>Bacteria</taxon>
        <taxon>Pseudomonadati</taxon>
        <taxon>Bacteroidota</taxon>
        <taxon>Sphingobacteriia</taxon>
        <taxon>Sphingobacteriales</taxon>
        <taxon>Sphingobacteriaceae</taxon>
        <taxon>Mucilaginibacter</taxon>
    </lineage>
</organism>
<sequence length="292" mass="31831">MQAFYNFGMQNHIIMKKILTKPGFEVIFSLTLITIMALPPLVLAQTQKSIEIKIVNGDTTINGKNIKKLNAAERKDALAVMSEAPVPPPTPPVPGNNSAYTLNQNKDGNTVIIEKQVTTDNDSRTLAGGAPKRIRLKRITTDSTYSTRLDGEPAPMKFRLSRRVKNGMDSRNSQSASYSNTDSDGITTTFSYTVNDAPADKLKALTGADKATLDISDLYLSYEFSTAKSIISLNVPAGSTELKLTNSNGNTIWAEKTSATSFTKKFVLPVNGVYYLQAKQGSKVALKKIVKE</sequence>
<dbReference type="Proteomes" id="UP000320042">
    <property type="component" value="Unassembled WGS sequence"/>
</dbReference>
<name>A0A563UGM6_9SPHI</name>